<accession>A0A518D2D2</accession>
<evidence type="ECO:0000313" key="10">
    <source>
        <dbReference type="EMBL" id="QDU85640.1"/>
    </source>
</evidence>
<organism evidence="10 11">
    <name type="scientific">Rohdeia mirabilis</name>
    <dbReference type="NCBI Taxonomy" id="2528008"/>
    <lineage>
        <taxon>Bacteria</taxon>
        <taxon>Pseudomonadati</taxon>
        <taxon>Planctomycetota</taxon>
        <taxon>Planctomycetia</taxon>
        <taxon>Planctomycetia incertae sedis</taxon>
        <taxon>Rohdeia</taxon>
    </lineage>
</organism>
<evidence type="ECO:0000259" key="9">
    <source>
        <dbReference type="Pfam" id="PF00365"/>
    </source>
</evidence>
<dbReference type="UniPathway" id="UPA00109">
    <property type="reaction ID" value="UER00182"/>
</dbReference>
<feature type="binding site" evidence="8">
    <location>
        <begin position="182"/>
        <end position="184"/>
    </location>
    <ligand>
        <name>substrate</name>
    </ligand>
</feature>
<reference evidence="10 11" key="1">
    <citation type="submission" date="2019-02" db="EMBL/GenBank/DDBJ databases">
        <title>Deep-cultivation of Planctomycetes and their phenomic and genomic characterization uncovers novel biology.</title>
        <authorList>
            <person name="Wiegand S."/>
            <person name="Jogler M."/>
            <person name="Boedeker C."/>
            <person name="Pinto D."/>
            <person name="Vollmers J."/>
            <person name="Rivas-Marin E."/>
            <person name="Kohn T."/>
            <person name="Peeters S.H."/>
            <person name="Heuer A."/>
            <person name="Rast P."/>
            <person name="Oberbeckmann S."/>
            <person name="Bunk B."/>
            <person name="Jeske O."/>
            <person name="Meyerdierks A."/>
            <person name="Storesund J.E."/>
            <person name="Kallscheuer N."/>
            <person name="Luecker S."/>
            <person name="Lage O.M."/>
            <person name="Pohl T."/>
            <person name="Merkel B.J."/>
            <person name="Hornburger P."/>
            <person name="Mueller R.-W."/>
            <person name="Bruemmer F."/>
            <person name="Labrenz M."/>
            <person name="Spormann A.M."/>
            <person name="Op den Camp H."/>
            <person name="Overmann J."/>
            <person name="Amann R."/>
            <person name="Jetten M.S.M."/>
            <person name="Mascher T."/>
            <person name="Medema M.H."/>
            <person name="Devos D.P."/>
            <person name="Kaster A.-K."/>
            <person name="Ovreas L."/>
            <person name="Rohde M."/>
            <person name="Galperin M.Y."/>
            <person name="Jogler C."/>
        </authorList>
    </citation>
    <scope>NUCLEOTIDE SEQUENCE [LARGE SCALE GENOMIC DNA]</scope>
    <source>
        <strain evidence="10 11">Pla163</strain>
    </source>
</reference>
<dbReference type="InterPro" id="IPR035966">
    <property type="entry name" value="PKF_sf"/>
</dbReference>
<evidence type="ECO:0000256" key="2">
    <source>
        <dbReference type="ARBA" id="ARBA00003138"/>
    </source>
</evidence>
<dbReference type="Gene3D" id="3.40.50.460">
    <property type="entry name" value="Phosphofructokinase domain"/>
    <property type="match status" value="1"/>
</dbReference>
<keyword evidence="6 8" id="KW-0460">Magnesium</keyword>
<comment type="activity regulation">
    <text evidence="8">Non-allosteric.</text>
</comment>
<dbReference type="EC" id="2.7.1.90" evidence="8"/>
<dbReference type="Gene3D" id="3.40.50.450">
    <property type="match status" value="1"/>
</dbReference>
<comment type="similarity">
    <text evidence="8">Belongs to the phosphofructokinase type A (PFKA) family. PPi-dependent PFK group II subfamily. Clade 'B2' sub-subfamily.</text>
</comment>
<feature type="binding site" evidence="8">
    <location>
        <begin position="138"/>
        <end position="140"/>
    </location>
    <ligand>
        <name>substrate</name>
    </ligand>
</feature>
<name>A0A518D2D2_9BACT</name>
<evidence type="ECO:0000256" key="8">
    <source>
        <dbReference type="HAMAP-Rule" id="MF_01978"/>
    </source>
</evidence>
<dbReference type="GO" id="GO:0047334">
    <property type="term" value="F:diphosphate-fructose-6-phosphate 1-phosphotransferase activity"/>
    <property type="evidence" value="ECO:0007669"/>
    <property type="project" value="UniProtKB-EC"/>
</dbReference>
<evidence type="ECO:0000256" key="4">
    <source>
        <dbReference type="ARBA" id="ARBA00022723"/>
    </source>
</evidence>
<feature type="binding site" evidence="8">
    <location>
        <position position="110"/>
    </location>
    <ligand>
        <name>Mg(2+)</name>
        <dbReference type="ChEBI" id="CHEBI:18420"/>
        <note>catalytic</note>
    </ligand>
</feature>
<comment type="pathway">
    <text evidence="8">Carbohydrate degradation; glycolysis; D-glyceraldehyde 3-phosphate and glycerone phosphate from D-glucose: step 3/4.</text>
</comment>
<dbReference type="NCBIfam" id="NF010675">
    <property type="entry name" value="PRK14072.1"/>
    <property type="match status" value="1"/>
</dbReference>
<feature type="binding site" evidence="8">
    <location>
        <begin position="298"/>
        <end position="301"/>
    </location>
    <ligand>
        <name>substrate</name>
    </ligand>
</feature>
<comment type="function">
    <text evidence="2 8">Catalyzes the phosphorylation of D-fructose 6-phosphate, the first committing step of glycolysis. Uses inorganic phosphate (PPi) as phosphoryl donor instead of ATP like common ATP-dependent phosphofructokinases (ATP-PFKs), which renders the reaction reversible, and can thus function both in glycolysis and gluconeogenesis. Consistently, PPi-PFK can replace the enzymes of both the forward (ATP-PFK) and reverse (fructose-bisphosphatase (FBPase)) reactions.</text>
</comment>
<protein>
    <recommendedName>
        <fullName evidence="8">Pyrophosphate--fructose 6-phosphate 1-phosphotransferase</fullName>
        <ecNumber evidence="8">2.7.1.90</ecNumber>
    </recommendedName>
    <alternativeName>
        <fullName evidence="8">6-phosphofructokinase, pyrophosphate dependent</fullName>
    </alternativeName>
    <alternativeName>
        <fullName evidence="8">PPi-dependent phosphofructokinase</fullName>
        <shortName evidence="8">PPi-PFK</shortName>
    </alternativeName>
    <alternativeName>
        <fullName evidence="8">Pyrophosphate-dependent 6-phosphofructose-1-kinase</fullName>
    </alternativeName>
</protein>
<keyword evidence="11" id="KW-1185">Reference proteome</keyword>
<dbReference type="PIRSF" id="PIRSF036483">
    <property type="entry name" value="PFK_XF0274"/>
    <property type="match status" value="1"/>
</dbReference>
<feature type="binding site" evidence="8">
    <location>
        <position position="15"/>
    </location>
    <ligand>
        <name>diphosphate</name>
        <dbReference type="ChEBI" id="CHEBI:33019"/>
    </ligand>
</feature>
<evidence type="ECO:0000256" key="1">
    <source>
        <dbReference type="ARBA" id="ARBA00001946"/>
    </source>
</evidence>
<comment type="catalytic activity">
    <reaction evidence="7 8">
        <text>beta-D-fructose 6-phosphate + diphosphate = beta-D-fructose 1,6-bisphosphate + phosphate + H(+)</text>
        <dbReference type="Rhea" id="RHEA:13613"/>
        <dbReference type="ChEBI" id="CHEBI:15378"/>
        <dbReference type="ChEBI" id="CHEBI:32966"/>
        <dbReference type="ChEBI" id="CHEBI:33019"/>
        <dbReference type="ChEBI" id="CHEBI:43474"/>
        <dbReference type="ChEBI" id="CHEBI:57634"/>
        <dbReference type="EC" id="2.7.1.90"/>
    </reaction>
</comment>
<feature type="domain" description="Phosphofructokinase" evidence="9">
    <location>
        <begin position="9"/>
        <end position="323"/>
    </location>
</feature>
<dbReference type="SUPFAM" id="SSF53784">
    <property type="entry name" value="Phosphofructokinase"/>
    <property type="match status" value="1"/>
</dbReference>
<dbReference type="PRINTS" id="PR00476">
    <property type="entry name" value="PHFRCTKINASE"/>
</dbReference>
<dbReference type="PANTHER" id="PTHR45770">
    <property type="entry name" value="ATP-DEPENDENT 6-PHOSPHOFRUCTOKINASE 1"/>
    <property type="match status" value="1"/>
</dbReference>
<evidence type="ECO:0000256" key="5">
    <source>
        <dbReference type="ARBA" id="ARBA00022777"/>
    </source>
</evidence>
<dbReference type="InterPro" id="IPR011404">
    <property type="entry name" value="PPi-PFK"/>
</dbReference>
<evidence type="ECO:0000313" key="11">
    <source>
        <dbReference type="Proteomes" id="UP000319342"/>
    </source>
</evidence>
<dbReference type="GO" id="GO:0006002">
    <property type="term" value="P:fructose 6-phosphate metabolic process"/>
    <property type="evidence" value="ECO:0007669"/>
    <property type="project" value="InterPro"/>
</dbReference>
<dbReference type="InterPro" id="IPR000023">
    <property type="entry name" value="Phosphofructokinase_dom"/>
</dbReference>
<dbReference type="HAMAP" id="MF_01978">
    <property type="entry name" value="Phosphofructokinase_II_B2"/>
    <property type="match status" value="1"/>
</dbReference>
<feature type="active site" description="Proton acceptor" evidence="8">
    <location>
        <position position="140"/>
    </location>
</feature>
<keyword evidence="3 8" id="KW-0808">Transferase</keyword>
<dbReference type="GO" id="GO:0003872">
    <property type="term" value="F:6-phosphofructokinase activity"/>
    <property type="evidence" value="ECO:0007669"/>
    <property type="project" value="UniProtKB-UniRule"/>
</dbReference>
<dbReference type="RefSeq" id="WP_145189371.1">
    <property type="nucleotide sequence ID" value="NZ_CP036290.1"/>
</dbReference>
<dbReference type="InterPro" id="IPR050929">
    <property type="entry name" value="PFKA"/>
</dbReference>
<dbReference type="OrthoDB" id="9802503at2"/>
<sequence length="403" mass="43276">MSKRSGSLLVGQSGGPTAVINQSLVGIVEAARGRAEVRRVIGARRGIQGLLEGDLVDLSAEDPAHLERVASTPCAALRSVRKKPSEAECGRALERLAELDVRWFCYIGGNDTSETAHLLAEAADRAGYELGLIHVPKTIDNDLEVTDHCPGYGSAARFVAQAVMGDNLDNRSLGGVKIDVIMGRHAGWLTAASLLAKRFEDDGPHLVYAPEVEVDPDTFERQVVEVYQQYGRCVVAVSEGIRAPAGRTWYESDDVDQHGNMTLSGSGALGDVLAVHVKRALARIGVEKERVRADTFGYLQRAFVGCTSEVDALEAREVGRRAVGYALDGGPDGTVVIERRPGPGYAVDYRLAPLESVAGHTRLLPEAYLLGPGRIDPSFCDWLRPLVGALPDVARLHDLPLGS</sequence>
<evidence type="ECO:0000256" key="7">
    <source>
        <dbReference type="ARBA" id="ARBA00048072"/>
    </source>
</evidence>
<comment type="cofactor">
    <cofactor evidence="1 8">
        <name>Mg(2+)</name>
        <dbReference type="ChEBI" id="CHEBI:18420"/>
    </cofactor>
</comment>
<evidence type="ECO:0000256" key="3">
    <source>
        <dbReference type="ARBA" id="ARBA00022679"/>
    </source>
</evidence>
<dbReference type="GO" id="GO:0046872">
    <property type="term" value="F:metal ion binding"/>
    <property type="evidence" value="ECO:0007669"/>
    <property type="project" value="UniProtKB-KW"/>
</dbReference>
<keyword evidence="8" id="KW-0963">Cytoplasm</keyword>
<feature type="site" description="Important for catalytic activity; stabilizes the transition state when the phosphoryl donor is PPi" evidence="8">
    <location>
        <position position="137"/>
    </location>
</feature>
<dbReference type="EMBL" id="CP036290">
    <property type="protein sequence ID" value="QDU85640.1"/>
    <property type="molecule type" value="Genomic_DNA"/>
</dbReference>
<feature type="binding site" evidence="8">
    <location>
        <position position="239"/>
    </location>
    <ligand>
        <name>substrate</name>
    </ligand>
</feature>
<comment type="subcellular location">
    <subcellularLocation>
        <location evidence="8">Cytoplasm</location>
    </subcellularLocation>
</comment>
<dbReference type="Pfam" id="PF00365">
    <property type="entry name" value="PFK"/>
    <property type="match status" value="1"/>
</dbReference>
<dbReference type="AlphaFoldDB" id="A0A518D2D2"/>
<evidence type="ECO:0000256" key="6">
    <source>
        <dbReference type="ARBA" id="ARBA00022842"/>
    </source>
</evidence>
<feature type="site" description="Important for catalytic activity and substrate specificity; stabilizes the transition state when the phosphoryl donor is PPi; prevents ATP from binding by mimicking the alpha-phosphate group of ATP" evidence="8">
    <location>
        <position position="111"/>
    </location>
</feature>
<comment type="subunit">
    <text evidence="8">Homodimer.</text>
</comment>
<dbReference type="Proteomes" id="UP000319342">
    <property type="component" value="Chromosome"/>
</dbReference>
<keyword evidence="4 8" id="KW-0479">Metal-binding</keyword>
<keyword evidence="5 8" id="KW-0418">Kinase</keyword>
<dbReference type="GO" id="GO:0005737">
    <property type="term" value="C:cytoplasm"/>
    <property type="evidence" value="ECO:0007669"/>
    <property type="project" value="UniProtKB-SubCell"/>
</dbReference>
<dbReference type="InterPro" id="IPR022953">
    <property type="entry name" value="ATP_PFK"/>
</dbReference>
<keyword evidence="8" id="KW-0324">Glycolysis</keyword>
<proteinExistence type="inferred from homology"/>
<gene>
    <name evidence="10" type="primary">pfkA1</name>
    <name evidence="8" type="synonym">pfp</name>
    <name evidence="10" type="ORF">Pla163_27720</name>
</gene>